<evidence type="ECO:0000313" key="3">
    <source>
        <dbReference type="EMBL" id="TDE35665.1"/>
    </source>
</evidence>
<dbReference type="InterPro" id="IPR029069">
    <property type="entry name" value="HotDog_dom_sf"/>
</dbReference>
<comment type="caution">
    <text evidence="3">The sequence shown here is derived from an EMBL/GenBank/DDBJ whole genome shotgun (WGS) entry which is preliminary data.</text>
</comment>
<dbReference type="Pfam" id="PF01575">
    <property type="entry name" value="MaoC_dehydratas"/>
    <property type="match status" value="1"/>
</dbReference>
<dbReference type="InterPro" id="IPR002539">
    <property type="entry name" value="MaoC-like_dom"/>
</dbReference>
<accession>A0A4R5ELY4</accession>
<dbReference type="OrthoDB" id="5522043at2"/>
<dbReference type="InterPro" id="IPR054357">
    <property type="entry name" value="MFE-2_N"/>
</dbReference>
<dbReference type="PANTHER" id="PTHR13078:SF56">
    <property type="entry name" value="PEROXISOMAL MULTIFUNCTIONAL ENZYME TYPE 2"/>
    <property type="match status" value="1"/>
</dbReference>
<sequence>MTQVPIQYDRVLAQTAETLVSWRPEDALLYALAIGMGAENLAYVYERDQRVFPTFAVILAFQGGPLSDLAIDPRFLLHGEHALVLHRPLPVAGKGVVRGLMTGAWDKGAGRGAIFREEKQIVLQGEELPLATITTTSFGRAEGGFGGPREGQPAPHPLPGRAPDAVVHMRTGADQALLYRLCADRNPLHADPKFAREAGFSGPILHGLCTYAICARAVLSHYVGMDGGRLRSHALRFSAPVYPGEVLRVEMWRDGVVISFRALVEDRDTVVVTNGRTELGEPE</sequence>
<dbReference type="SUPFAM" id="SSF54637">
    <property type="entry name" value="Thioesterase/thiol ester dehydrase-isomerase"/>
    <property type="match status" value="2"/>
</dbReference>
<organism evidence="3 4">
    <name type="scientific">Antarcticimicrobium sediminis</name>
    <dbReference type="NCBI Taxonomy" id="2546227"/>
    <lineage>
        <taxon>Bacteria</taxon>
        <taxon>Pseudomonadati</taxon>
        <taxon>Pseudomonadota</taxon>
        <taxon>Alphaproteobacteria</taxon>
        <taxon>Rhodobacterales</taxon>
        <taxon>Paracoccaceae</taxon>
        <taxon>Antarcticimicrobium</taxon>
    </lineage>
</organism>
<evidence type="ECO:0000259" key="2">
    <source>
        <dbReference type="Pfam" id="PF22622"/>
    </source>
</evidence>
<name>A0A4R5ELY4_9RHOB</name>
<gene>
    <name evidence="3" type="ORF">E1B25_17090</name>
</gene>
<dbReference type="GO" id="GO:0004300">
    <property type="term" value="F:enoyl-CoA hydratase activity"/>
    <property type="evidence" value="ECO:0007669"/>
    <property type="project" value="TreeGrafter"/>
</dbReference>
<dbReference type="Proteomes" id="UP000294662">
    <property type="component" value="Unassembled WGS sequence"/>
</dbReference>
<dbReference type="Gene3D" id="3.10.129.10">
    <property type="entry name" value="Hotdog Thioesterase"/>
    <property type="match status" value="1"/>
</dbReference>
<feature type="domain" description="MaoC-like" evidence="1">
    <location>
        <begin position="159"/>
        <end position="265"/>
    </location>
</feature>
<dbReference type="AlphaFoldDB" id="A0A4R5ELY4"/>
<dbReference type="RefSeq" id="WP_132830764.1">
    <property type="nucleotide sequence ID" value="NZ_SMFP01000012.1"/>
</dbReference>
<dbReference type="GO" id="GO:0006635">
    <property type="term" value="P:fatty acid beta-oxidation"/>
    <property type="evidence" value="ECO:0007669"/>
    <property type="project" value="TreeGrafter"/>
</dbReference>
<dbReference type="GO" id="GO:0003857">
    <property type="term" value="F:(3S)-3-hydroxyacyl-CoA dehydrogenase (NAD+) activity"/>
    <property type="evidence" value="ECO:0007669"/>
    <property type="project" value="TreeGrafter"/>
</dbReference>
<dbReference type="Pfam" id="PF22622">
    <property type="entry name" value="MFE-2_hydrat-2_N"/>
    <property type="match status" value="1"/>
</dbReference>
<protein>
    <submittedName>
        <fullName evidence="3">MaoC family dehydratase</fullName>
    </submittedName>
</protein>
<feature type="domain" description="Peroxisomal multifunctional enzyme type 2-like N-terminal" evidence="2">
    <location>
        <begin position="24"/>
        <end position="124"/>
    </location>
</feature>
<dbReference type="CDD" id="cd03448">
    <property type="entry name" value="HDE_HSD"/>
    <property type="match status" value="1"/>
</dbReference>
<keyword evidence="4" id="KW-1185">Reference proteome</keyword>
<dbReference type="GO" id="GO:0044594">
    <property type="term" value="F:17-beta-hydroxysteroid dehydrogenase (NAD+) activity"/>
    <property type="evidence" value="ECO:0007669"/>
    <property type="project" value="TreeGrafter"/>
</dbReference>
<reference evidence="3 4" key="1">
    <citation type="submission" date="2019-03" db="EMBL/GenBank/DDBJ databases">
        <authorList>
            <person name="Zhang S."/>
        </authorList>
    </citation>
    <scope>NUCLEOTIDE SEQUENCE [LARGE SCALE GENOMIC DNA]</scope>
    <source>
        <strain evidence="3 4">S4J41</strain>
    </source>
</reference>
<evidence type="ECO:0000259" key="1">
    <source>
        <dbReference type="Pfam" id="PF01575"/>
    </source>
</evidence>
<dbReference type="PANTHER" id="PTHR13078">
    <property type="entry name" value="PEROXISOMAL MULTIFUNCTIONAL ENZYME TYPE 2-RELATED"/>
    <property type="match status" value="1"/>
</dbReference>
<proteinExistence type="predicted"/>
<evidence type="ECO:0000313" key="4">
    <source>
        <dbReference type="Proteomes" id="UP000294662"/>
    </source>
</evidence>
<dbReference type="EMBL" id="SMFP01000012">
    <property type="protein sequence ID" value="TDE35665.1"/>
    <property type="molecule type" value="Genomic_DNA"/>
</dbReference>